<organism evidence="1 2">
    <name type="scientific">Pleurodeles waltl</name>
    <name type="common">Iberian ribbed newt</name>
    <dbReference type="NCBI Taxonomy" id="8319"/>
    <lineage>
        <taxon>Eukaryota</taxon>
        <taxon>Metazoa</taxon>
        <taxon>Chordata</taxon>
        <taxon>Craniata</taxon>
        <taxon>Vertebrata</taxon>
        <taxon>Euteleostomi</taxon>
        <taxon>Amphibia</taxon>
        <taxon>Batrachia</taxon>
        <taxon>Caudata</taxon>
        <taxon>Salamandroidea</taxon>
        <taxon>Salamandridae</taxon>
        <taxon>Pleurodelinae</taxon>
        <taxon>Pleurodeles</taxon>
    </lineage>
</organism>
<comment type="caution">
    <text evidence="1">The sequence shown here is derived from an EMBL/GenBank/DDBJ whole genome shotgun (WGS) entry which is preliminary data.</text>
</comment>
<protein>
    <submittedName>
        <fullName evidence="1">Uncharacterized protein</fullName>
    </submittedName>
</protein>
<dbReference type="EMBL" id="JANPWB010000011">
    <property type="protein sequence ID" value="KAJ1129259.1"/>
    <property type="molecule type" value="Genomic_DNA"/>
</dbReference>
<proteinExistence type="predicted"/>
<reference evidence="1" key="1">
    <citation type="journal article" date="2022" name="bioRxiv">
        <title>Sequencing and chromosome-scale assembly of the giantPleurodeles waltlgenome.</title>
        <authorList>
            <person name="Brown T."/>
            <person name="Elewa A."/>
            <person name="Iarovenko S."/>
            <person name="Subramanian E."/>
            <person name="Araus A.J."/>
            <person name="Petzold A."/>
            <person name="Susuki M."/>
            <person name="Suzuki K.-i.T."/>
            <person name="Hayashi T."/>
            <person name="Toyoda A."/>
            <person name="Oliveira C."/>
            <person name="Osipova E."/>
            <person name="Leigh N.D."/>
            <person name="Simon A."/>
            <person name="Yun M.H."/>
        </authorList>
    </citation>
    <scope>NUCLEOTIDE SEQUENCE</scope>
    <source>
        <strain evidence="1">20211129_DDA</strain>
        <tissue evidence="1">Liver</tissue>
    </source>
</reference>
<sequence>MPNLCCVLAAVAYSRALERERNGWKAARPEEVTASVFDFMEINLSRIVSGKFPDAVDKDIVRDEVKKYQDRVKARLGCVDKKKKKMEILCCVHCCLARGNITACRIYVACCWLSRSPVLSSARETVGKLRGRRT</sequence>
<evidence type="ECO:0000313" key="1">
    <source>
        <dbReference type="EMBL" id="KAJ1129259.1"/>
    </source>
</evidence>
<dbReference type="AlphaFoldDB" id="A0AAV7PQS6"/>
<gene>
    <name evidence="1" type="ORF">NDU88_007630</name>
</gene>
<keyword evidence="2" id="KW-1185">Reference proteome</keyword>
<dbReference type="Proteomes" id="UP001066276">
    <property type="component" value="Chromosome 7"/>
</dbReference>
<accession>A0AAV7PQS6</accession>
<evidence type="ECO:0000313" key="2">
    <source>
        <dbReference type="Proteomes" id="UP001066276"/>
    </source>
</evidence>
<name>A0AAV7PQS6_PLEWA</name>